<dbReference type="GO" id="GO:0005524">
    <property type="term" value="F:ATP binding"/>
    <property type="evidence" value="ECO:0007669"/>
    <property type="project" value="UniProtKB-KW"/>
</dbReference>
<feature type="compositionally biased region" description="Low complexity" evidence="5">
    <location>
        <begin position="1"/>
        <end position="22"/>
    </location>
</feature>
<dbReference type="InterPro" id="IPR003439">
    <property type="entry name" value="ABC_transporter-like_ATP-bd"/>
</dbReference>
<dbReference type="InterPro" id="IPR003593">
    <property type="entry name" value="AAA+_ATPase"/>
</dbReference>
<feature type="region of interest" description="Disordered" evidence="5">
    <location>
        <begin position="1"/>
        <end position="29"/>
    </location>
</feature>
<keyword evidence="8" id="KW-1185">Reference proteome</keyword>
<proteinExistence type="inferred from homology"/>
<dbReference type="Gene3D" id="3.40.50.300">
    <property type="entry name" value="P-loop containing nucleotide triphosphate hydrolases"/>
    <property type="match status" value="1"/>
</dbReference>
<accession>A0ABS4SKD2</accession>
<evidence type="ECO:0000313" key="8">
    <source>
        <dbReference type="Proteomes" id="UP000781958"/>
    </source>
</evidence>
<dbReference type="PANTHER" id="PTHR42788:SF19">
    <property type="entry name" value="ALIPHATIC SULFONATES IMPORT ATP-BINDING PROTEIN SSUB 2"/>
    <property type="match status" value="1"/>
</dbReference>
<keyword evidence="4 7" id="KW-0067">ATP-binding</keyword>
<organism evidence="7 8">
    <name type="scientific">Azospirillum rugosum</name>
    <dbReference type="NCBI Taxonomy" id="416170"/>
    <lineage>
        <taxon>Bacteria</taxon>
        <taxon>Pseudomonadati</taxon>
        <taxon>Pseudomonadota</taxon>
        <taxon>Alphaproteobacteria</taxon>
        <taxon>Rhodospirillales</taxon>
        <taxon>Azospirillaceae</taxon>
        <taxon>Azospirillum</taxon>
    </lineage>
</organism>
<dbReference type="InterPro" id="IPR017871">
    <property type="entry name" value="ABC_transporter-like_CS"/>
</dbReference>
<keyword evidence="3" id="KW-0547">Nucleotide-binding</keyword>
<dbReference type="EMBL" id="JAGINP010000009">
    <property type="protein sequence ID" value="MBP2293013.1"/>
    <property type="molecule type" value="Genomic_DNA"/>
</dbReference>
<dbReference type="InterPro" id="IPR050166">
    <property type="entry name" value="ABC_transporter_ATP-bind"/>
</dbReference>
<dbReference type="SMART" id="SM00382">
    <property type="entry name" value="AAA"/>
    <property type="match status" value="1"/>
</dbReference>
<keyword evidence="2" id="KW-0813">Transport</keyword>
<dbReference type="PROSITE" id="PS00211">
    <property type="entry name" value="ABC_TRANSPORTER_1"/>
    <property type="match status" value="1"/>
</dbReference>
<dbReference type="PROSITE" id="PS50893">
    <property type="entry name" value="ABC_TRANSPORTER_2"/>
    <property type="match status" value="1"/>
</dbReference>
<reference evidence="7 8" key="1">
    <citation type="submission" date="2021-03" db="EMBL/GenBank/DDBJ databases">
        <title>Genomic Encyclopedia of Type Strains, Phase III (KMG-III): the genomes of soil and plant-associated and newly described type strains.</title>
        <authorList>
            <person name="Whitman W."/>
        </authorList>
    </citation>
    <scope>NUCLEOTIDE SEQUENCE [LARGE SCALE GENOMIC DNA]</scope>
    <source>
        <strain evidence="7 8">IMMIB AFH-6</strain>
    </source>
</reference>
<protein>
    <submittedName>
        <fullName evidence="7">NitT/TauT family transport system ATP-binding protein</fullName>
    </submittedName>
</protein>
<evidence type="ECO:0000256" key="2">
    <source>
        <dbReference type="ARBA" id="ARBA00022448"/>
    </source>
</evidence>
<dbReference type="RefSeq" id="WP_209766878.1">
    <property type="nucleotide sequence ID" value="NZ_JAGINP010000009.1"/>
</dbReference>
<dbReference type="Proteomes" id="UP000781958">
    <property type="component" value="Unassembled WGS sequence"/>
</dbReference>
<dbReference type="PANTHER" id="PTHR42788">
    <property type="entry name" value="TAURINE IMPORT ATP-BINDING PROTEIN-RELATED"/>
    <property type="match status" value="1"/>
</dbReference>
<name>A0ABS4SKD2_9PROT</name>
<gene>
    <name evidence="7" type="ORF">J2851_002795</name>
</gene>
<comment type="similarity">
    <text evidence="1">Belongs to the ABC transporter superfamily.</text>
</comment>
<dbReference type="Pfam" id="PF00005">
    <property type="entry name" value="ABC_tran"/>
    <property type="match status" value="1"/>
</dbReference>
<evidence type="ECO:0000313" key="7">
    <source>
        <dbReference type="EMBL" id="MBP2293013.1"/>
    </source>
</evidence>
<evidence type="ECO:0000256" key="4">
    <source>
        <dbReference type="ARBA" id="ARBA00022840"/>
    </source>
</evidence>
<dbReference type="SUPFAM" id="SSF52540">
    <property type="entry name" value="P-loop containing nucleoside triphosphate hydrolases"/>
    <property type="match status" value="1"/>
</dbReference>
<evidence type="ECO:0000256" key="5">
    <source>
        <dbReference type="SAM" id="MobiDB-lite"/>
    </source>
</evidence>
<feature type="domain" description="ABC transporter" evidence="6">
    <location>
        <begin position="34"/>
        <end position="252"/>
    </location>
</feature>
<dbReference type="InterPro" id="IPR027417">
    <property type="entry name" value="P-loop_NTPase"/>
</dbReference>
<sequence length="269" mass="29127">MRTPSPSWPSSNSSSCASCNPSKAGSPAGGRCALRLEIRAKRFAEREAIRGLTLEALPAEFVALVGPSGCGKTTTLNIAAGLDRAFEGSVEFGGREPVLGYVFQNPRLLPWRTVRQNVALVLPKALRGGPLVDEWLAAMDLTGVADEYPTRLSVGMARRVALARAFVVQPDLLLMDEPFVSLDEPTAQRLRALLAATLERRPATVLFVTHNLREAIQLADRILVMAPRPTRVVAEVPIPVPRGARDDAMVESFRADLLARPEAAFRVLA</sequence>
<evidence type="ECO:0000259" key="6">
    <source>
        <dbReference type="PROSITE" id="PS50893"/>
    </source>
</evidence>
<evidence type="ECO:0000256" key="3">
    <source>
        <dbReference type="ARBA" id="ARBA00022741"/>
    </source>
</evidence>
<evidence type="ECO:0000256" key="1">
    <source>
        <dbReference type="ARBA" id="ARBA00005417"/>
    </source>
</evidence>
<comment type="caution">
    <text evidence="7">The sequence shown here is derived from an EMBL/GenBank/DDBJ whole genome shotgun (WGS) entry which is preliminary data.</text>
</comment>